<evidence type="ECO:0008006" key="10">
    <source>
        <dbReference type="Google" id="ProtNLM"/>
    </source>
</evidence>
<keyword evidence="3 5" id="KW-0863">Zinc-finger</keyword>
<dbReference type="PROSITE" id="PS50081">
    <property type="entry name" value="ZF_DAG_PE_2"/>
    <property type="match status" value="1"/>
</dbReference>
<dbReference type="SUPFAM" id="SSF57889">
    <property type="entry name" value="Cysteine-rich domain"/>
    <property type="match status" value="3"/>
</dbReference>
<keyword evidence="9" id="KW-1185">Reference proteome</keyword>
<feature type="domain" description="PHD-type" evidence="6">
    <location>
        <begin position="74"/>
        <end position="138"/>
    </location>
</feature>
<dbReference type="PROSITE" id="PS50016">
    <property type="entry name" value="ZF_PHD_2"/>
    <property type="match status" value="1"/>
</dbReference>
<dbReference type="InterPro" id="IPR046349">
    <property type="entry name" value="C1-like_sf"/>
</dbReference>
<evidence type="ECO:0000313" key="8">
    <source>
        <dbReference type="EMBL" id="ESQ47144.1"/>
    </source>
</evidence>
<evidence type="ECO:0000256" key="3">
    <source>
        <dbReference type="ARBA" id="ARBA00022771"/>
    </source>
</evidence>
<dbReference type="AlphaFoldDB" id="V4LTL5"/>
<keyword evidence="4" id="KW-0862">Zinc</keyword>
<dbReference type="InterPro" id="IPR004146">
    <property type="entry name" value="DC1"/>
</dbReference>
<evidence type="ECO:0000256" key="1">
    <source>
        <dbReference type="ARBA" id="ARBA00022723"/>
    </source>
</evidence>
<dbReference type="Gramene" id="ESQ47144">
    <property type="protein sequence ID" value="ESQ47144"/>
    <property type="gene ID" value="EUTSA_v10028040mg"/>
</dbReference>
<dbReference type="Pfam" id="PF03107">
    <property type="entry name" value="C1_2"/>
    <property type="match status" value="2"/>
</dbReference>
<dbReference type="InterPro" id="IPR013083">
    <property type="entry name" value="Znf_RING/FYVE/PHD"/>
</dbReference>
<evidence type="ECO:0000313" key="9">
    <source>
        <dbReference type="Proteomes" id="UP000030689"/>
    </source>
</evidence>
<dbReference type="PANTHER" id="PTHR32410">
    <property type="entry name" value="CYSTEINE/HISTIDINE-RICH C1 DOMAIN FAMILY PROTEIN"/>
    <property type="match status" value="1"/>
</dbReference>
<evidence type="ECO:0000256" key="5">
    <source>
        <dbReference type="PROSITE-ProRule" id="PRU00146"/>
    </source>
</evidence>
<dbReference type="Gene3D" id="3.30.60.20">
    <property type="match status" value="1"/>
</dbReference>
<dbReference type="SMART" id="SM00249">
    <property type="entry name" value="PHD"/>
    <property type="match status" value="2"/>
</dbReference>
<dbReference type="InterPro" id="IPR053192">
    <property type="entry name" value="Vacuole_Formation_Reg"/>
</dbReference>
<organism evidence="8 9">
    <name type="scientific">Eutrema salsugineum</name>
    <name type="common">Saltwater cress</name>
    <name type="synonym">Sisymbrium salsugineum</name>
    <dbReference type="NCBI Taxonomy" id="72664"/>
    <lineage>
        <taxon>Eukaryota</taxon>
        <taxon>Viridiplantae</taxon>
        <taxon>Streptophyta</taxon>
        <taxon>Embryophyta</taxon>
        <taxon>Tracheophyta</taxon>
        <taxon>Spermatophyta</taxon>
        <taxon>Magnoliopsida</taxon>
        <taxon>eudicotyledons</taxon>
        <taxon>Gunneridae</taxon>
        <taxon>Pentapetalae</taxon>
        <taxon>rosids</taxon>
        <taxon>malvids</taxon>
        <taxon>Brassicales</taxon>
        <taxon>Brassicaceae</taxon>
        <taxon>Eutremeae</taxon>
        <taxon>Eutrema</taxon>
    </lineage>
</organism>
<dbReference type="Proteomes" id="UP000030689">
    <property type="component" value="Unassembled WGS sequence"/>
</dbReference>
<dbReference type="Gene3D" id="3.30.40.10">
    <property type="entry name" value="Zinc/RING finger domain, C3HC4 (zinc finger)"/>
    <property type="match status" value="1"/>
</dbReference>
<dbReference type="Pfam" id="PF22926">
    <property type="entry name" value="C1-like_CT"/>
    <property type="match status" value="1"/>
</dbReference>
<dbReference type="InterPro" id="IPR002219">
    <property type="entry name" value="PKC_DAG/PE"/>
</dbReference>
<proteinExistence type="predicted"/>
<sequence length="411" mass="47761">MTSFTSDDHLKHVFEESPCKSRDAICNLCQNNVSFESHAYYCRECKSNFHKDCLTITYAKIHDHTLNFIRRYISVRCDVCGQTHDDIKMYTCLQCDFYVHRDCIFLPKAIKITRHSHRLSHTHRVPDGSWCCEICRQGVHVGYGGYTCTKKTCDYVVHSYCATNSHTWDGKDVEGEPEEEIDSEDDLEALVEINAMTNDLTRFDVDDEEKSGHCCQEDCAFKIDVKCASYVEPLNHNAHPHPFYMAEYLDKIVYKCFGCKESSRYAVECGQDYCIFRLEFQCVNLPKMVKYKYETHPLFLCYYDRDPFLGVLEWCDWCEICEEDIKDFCLFYTCYDCCTNLHVGCILGKYPYLKSSHKIKVSGFEVEIALNNGASSRPSCYTCNRICLDKLIFMGRDGECFCSIECISFTK</sequence>
<dbReference type="OMA" id="FCSIKCI"/>
<dbReference type="InterPro" id="IPR054483">
    <property type="entry name" value="DC1-like_CT"/>
</dbReference>
<dbReference type="KEGG" id="eus:EUTSA_v10028040mg"/>
<protein>
    <recommendedName>
        <fullName evidence="10">Phorbol-ester/DAG-type domain-containing protein</fullName>
    </recommendedName>
</protein>
<dbReference type="EMBL" id="KI517416">
    <property type="protein sequence ID" value="ESQ47144.1"/>
    <property type="molecule type" value="Genomic_DNA"/>
</dbReference>
<accession>V4LTL5</accession>
<evidence type="ECO:0000256" key="4">
    <source>
        <dbReference type="ARBA" id="ARBA00022833"/>
    </source>
</evidence>
<name>V4LTL5_EUTSA</name>
<dbReference type="InterPro" id="IPR019787">
    <property type="entry name" value="Znf_PHD-finger"/>
</dbReference>
<evidence type="ECO:0000259" key="7">
    <source>
        <dbReference type="PROSITE" id="PS50081"/>
    </source>
</evidence>
<keyword evidence="2" id="KW-0677">Repeat</keyword>
<feature type="domain" description="Phorbol-ester/DAG-type" evidence="7">
    <location>
        <begin position="11"/>
        <end position="61"/>
    </location>
</feature>
<gene>
    <name evidence="8" type="ORF">EUTSA_v10028040mg</name>
</gene>
<dbReference type="PANTHER" id="PTHR32410:SF160">
    <property type="entry name" value="CYSTEINE_HISTIDINE-RICH C1 DOMAIN FAMILY PROTEIN"/>
    <property type="match status" value="1"/>
</dbReference>
<keyword evidence="1" id="KW-0479">Metal-binding</keyword>
<reference evidence="8 9" key="1">
    <citation type="journal article" date="2013" name="Front. Plant Sci.">
        <title>The Reference Genome of the Halophytic Plant Eutrema salsugineum.</title>
        <authorList>
            <person name="Yang R."/>
            <person name="Jarvis D.E."/>
            <person name="Chen H."/>
            <person name="Beilstein M.A."/>
            <person name="Grimwood J."/>
            <person name="Jenkins J."/>
            <person name="Shu S."/>
            <person name="Prochnik S."/>
            <person name="Xin M."/>
            <person name="Ma C."/>
            <person name="Schmutz J."/>
            <person name="Wing R.A."/>
            <person name="Mitchell-Olds T."/>
            <person name="Schumaker K.S."/>
            <person name="Wang X."/>
        </authorList>
    </citation>
    <scope>NUCLEOTIDE SEQUENCE [LARGE SCALE GENOMIC DNA]</scope>
</reference>
<dbReference type="InterPro" id="IPR001965">
    <property type="entry name" value="Znf_PHD"/>
</dbReference>
<evidence type="ECO:0000259" key="6">
    <source>
        <dbReference type="PROSITE" id="PS50016"/>
    </source>
</evidence>
<evidence type="ECO:0000256" key="2">
    <source>
        <dbReference type="ARBA" id="ARBA00022737"/>
    </source>
</evidence>
<dbReference type="GO" id="GO:0008270">
    <property type="term" value="F:zinc ion binding"/>
    <property type="evidence" value="ECO:0007669"/>
    <property type="project" value="UniProtKB-KW"/>
</dbReference>